<evidence type="ECO:0000259" key="1">
    <source>
        <dbReference type="Pfam" id="PF24728"/>
    </source>
</evidence>
<dbReference type="InterPro" id="IPR056097">
    <property type="entry name" value="DUF7680"/>
</dbReference>
<dbReference type="Proteomes" id="UP001501509">
    <property type="component" value="Unassembled WGS sequence"/>
</dbReference>
<proteinExistence type="predicted"/>
<evidence type="ECO:0000313" key="3">
    <source>
        <dbReference type="Proteomes" id="UP001501509"/>
    </source>
</evidence>
<evidence type="ECO:0000313" key="2">
    <source>
        <dbReference type="EMBL" id="GAA2619253.1"/>
    </source>
</evidence>
<organism evidence="2 3">
    <name type="scientific">Actinomadura fulvescens</name>
    <dbReference type="NCBI Taxonomy" id="46160"/>
    <lineage>
        <taxon>Bacteria</taxon>
        <taxon>Bacillati</taxon>
        <taxon>Actinomycetota</taxon>
        <taxon>Actinomycetes</taxon>
        <taxon>Streptosporangiales</taxon>
        <taxon>Thermomonosporaceae</taxon>
        <taxon>Actinomadura</taxon>
    </lineage>
</organism>
<reference evidence="3" key="1">
    <citation type="journal article" date="2019" name="Int. J. Syst. Evol. Microbiol.">
        <title>The Global Catalogue of Microorganisms (GCM) 10K type strain sequencing project: providing services to taxonomists for standard genome sequencing and annotation.</title>
        <authorList>
            <consortium name="The Broad Institute Genomics Platform"/>
            <consortium name="The Broad Institute Genome Sequencing Center for Infectious Disease"/>
            <person name="Wu L."/>
            <person name="Ma J."/>
        </authorList>
    </citation>
    <scope>NUCLEOTIDE SEQUENCE [LARGE SCALE GENOMIC DNA]</scope>
    <source>
        <strain evidence="3">JCM 6833</strain>
    </source>
</reference>
<comment type="caution">
    <text evidence="2">The sequence shown here is derived from an EMBL/GenBank/DDBJ whole genome shotgun (WGS) entry which is preliminary data.</text>
</comment>
<feature type="domain" description="DUF7680" evidence="1">
    <location>
        <begin position="52"/>
        <end position="153"/>
    </location>
</feature>
<dbReference type="EMBL" id="BAAATD010000009">
    <property type="protein sequence ID" value="GAA2619253.1"/>
    <property type="molecule type" value="Genomic_DNA"/>
</dbReference>
<name>A0ABP6CJM2_9ACTN</name>
<dbReference type="Pfam" id="PF24728">
    <property type="entry name" value="DUF7680"/>
    <property type="match status" value="1"/>
</dbReference>
<accession>A0ABP6CJM2</accession>
<gene>
    <name evidence="2" type="ORF">GCM10010411_63720</name>
</gene>
<sequence length="154" mass="16356">MTSTLALPPRATHAEARSFRLLATVDRDYPGLYGVSVRESIGSGKERQVVAARAQQTQGLLDHVVAAVRASGHRPTALAPHRAAAPLVLDEAAGVRLALTLLATAPLIRGDRIRSVAAGIASMSIEETFYWYAQCVGERGTAGRRAIRTLLSDG</sequence>
<dbReference type="RefSeq" id="WP_425546946.1">
    <property type="nucleotide sequence ID" value="NZ_BAAATD010000009.1"/>
</dbReference>
<keyword evidence="3" id="KW-1185">Reference proteome</keyword>
<protein>
    <recommendedName>
        <fullName evidence="1">DUF7680 domain-containing protein</fullName>
    </recommendedName>
</protein>